<accession>A0AA39N529</accession>
<organism evidence="1 2">
    <name type="scientific">Armillaria tabescens</name>
    <name type="common">Ringless honey mushroom</name>
    <name type="synonym">Agaricus tabescens</name>
    <dbReference type="NCBI Taxonomy" id="1929756"/>
    <lineage>
        <taxon>Eukaryota</taxon>
        <taxon>Fungi</taxon>
        <taxon>Dikarya</taxon>
        <taxon>Basidiomycota</taxon>
        <taxon>Agaricomycotina</taxon>
        <taxon>Agaricomycetes</taxon>
        <taxon>Agaricomycetidae</taxon>
        <taxon>Agaricales</taxon>
        <taxon>Marasmiineae</taxon>
        <taxon>Physalacriaceae</taxon>
        <taxon>Desarmillaria</taxon>
    </lineage>
</organism>
<protein>
    <submittedName>
        <fullName evidence="1">Uncharacterized protein</fullName>
    </submittedName>
</protein>
<keyword evidence="2" id="KW-1185">Reference proteome</keyword>
<gene>
    <name evidence="1" type="ORF">EV420DRAFT_1479951</name>
</gene>
<dbReference type="Proteomes" id="UP001175211">
    <property type="component" value="Unassembled WGS sequence"/>
</dbReference>
<dbReference type="GeneID" id="85353166"/>
<dbReference type="AlphaFoldDB" id="A0AA39N529"/>
<evidence type="ECO:0000313" key="2">
    <source>
        <dbReference type="Proteomes" id="UP001175211"/>
    </source>
</evidence>
<comment type="caution">
    <text evidence="1">The sequence shown here is derived from an EMBL/GenBank/DDBJ whole genome shotgun (WGS) entry which is preliminary data.</text>
</comment>
<sequence>MCKSINAYFERRWGRGWGGIPPEMPPTSRTPKHGLRVNLVLEGTEAYVNVLSETRTQKAAISDGAPKTVFRGKYIVHIRVIKICGGNLLPSIHPFPALIQFASRRHRVRQVHPALRAARRPRHAIAKENLVLLLMGNSIVAMLADVCIGMEDCGCGTKIFRYRGLELGTFGGWKCRLKWAYRHGLWMKKGRRAENTPPFIQAKGLFFQNYGILPSISNNPTLDSVGMRFRCVEQSEFVKRISSFDVNFWMETRWPSHANDAHAHDCTEMGKPIKRVHEARGSLSTAPLSIRTKPVAYPMNDGINGVIDDR</sequence>
<reference evidence="1" key="1">
    <citation type="submission" date="2023-06" db="EMBL/GenBank/DDBJ databases">
        <authorList>
            <consortium name="Lawrence Berkeley National Laboratory"/>
            <person name="Ahrendt S."/>
            <person name="Sahu N."/>
            <person name="Indic B."/>
            <person name="Wong-Bajracharya J."/>
            <person name="Merenyi Z."/>
            <person name="Ke H.-M."/>
            <person name="Monk M."/>
            <person name="Kocsube S."/>
            <person name="Drula E."/>
            <person name="Lipzen A."/>
            <person name="Balint B."/>
            <person name="Henrissat B."/>
            <person name="Andreopoulos B."/>
            <person name="Martin F.M."/>
            <person name="Harder C.B."/>
            <person name="Rigling D."/>
            <person name="Ford K.L."/>
            <person name="Foster G.D."/>
            <person name="Pangilinan J."/>
            <person name="Papanicolaou A."/>
            <person name="Barry K."/>
            <person name="LaButti K."/>
            <person name="Viragh M."/>
            <person name="Koriabine M."/>
            <person name="Yan M."/>
            <person name="Riley R."/>
            <person name="Champramary S."/>
            <person name="Plett K.L."/>
            <person name="Tsai I.J."/>
            <person name="Slot J."/>
            <person name="Sipos G."/>
            <person name="Plett J."/>
            <person name="Nagy L.G."/>
            <person name="Grigoriev I.V."/>
        </authorList>
    </citation>
    <scope>NUCLEOTIDE SEQUENCE</scope>
    <source>
        <strain evidence="1">CCBAS 213</strain>
    </source>
</reference>
<dbReference type="RefSeq" id="XP_060330495.1">
    <property type="nucleotide sequence ID" value="XM_060469618.1"/>
</dbReference>
<name>A0AA39N529_ARMTA</name>
<evidence type="ECO:0000313" key="1">
    <source>
        <dbReference type="EMBL" id="KAK0458207.1"/>
    </source>
</evidence>
<dbReference type="EMBL" id="JAUEPS010000018">
    <property type="protein sequence ID" value="KAK0458207.1"/>
    <property type="molecule type" value="Genomic_DNA"/>
</dbReference>
<proteinExistence type="predicted"/>